<organism evidence="3 4">
    <name type="scientific">Lysobacter capsici AZ78</name>
    <dbReference type="NCBI Taxonomy" id="1444315"/>
    <lineage>
        <taxon>Bacteria</taxon>
        <taxon>Pseudomonadati</taxon>
        <taxon>Pseudomonadota</taxon>
        <taxon>Gammaproteobacteria</taxon>
        <taxon>Lysobacterales</taxon>
        <taxon>Lysobacteraceae</taxon>
        <taxon>Lysobacter</taxon>
    </lineage>
</organism>
<feature type="chain" id="PRO_5007131854" evidence="1">
    <location>
        <begin position="42"/>
        <end position="539"/>
    </location>
</feature>
<name>A0A108UBM2_9GAMM</name>
<dbReference type="InterPro" id="IPR012338">
    <property type="entry name" value="Beta-lactam/transpept-like"/>
</dbReference>
<dbReference type="AlphaFoldDB" id="A0A108UBM2"/>
<feature type="signal peptide" evidence="1">
    <location>
        <begin position="1"/>
        <end position="41"/>
    </location>
</feature>
<dbReference type="Pfam" id="PF00144">
    <property type="entry name" value="Beta-lactamase"/>
    <property type="match status" value="1"/>
</dbReference>
<gene>
    <name evidence="3" type="ORF">AZ78_3631</name>
</gene>
<dbReference type="PANTHER" id="PTHR46825:SF12">
    <property type="entry name" value="PENICILLIN-BINDING PROTEIN 4"/>
    <property type="match status" value="1"/>
</dbReference>
<dbReference type="SUPFAM" id="SSF56601">
    <property type="entry name" value="beta-lactamase/transpeptidase-like"/>
    <property type="match status" value="1"/>
</dbReference>
<evidence type="ECO:0000313" key="4">
    <source>
        <dbReference type="Proteomes" id="UP000023435"/>
    </source>
</evidence>
<dbReference type="Proteomes" id="UP000023435">
    <property type="component" value="Unassembled WGS sequence"/>
</dbReference>
<keyword evidence="1" id="KW-0732">Signal</keyword>
<dbReference type="RefSeq" id="WP_082723711.1">
    <property type="nucleotide sequence ID" value="NZ_JAJA02000001.1"/>
</dbReference>
<evidence type="ECO:0000256" key="1">
    <source>
        <dbReference type="SAM" id="SignalP"/>
    </source>
</evidence>
<dbReference type="OrthoDB" id="9799367at2"/>
<dbReference type="GO" id="GO:0008800">
    <property type="term" value="F:beta-lactamase activity"/>
    <property type="evidence" value="ECO:0007669"/>
    <property type="project" value="UniProtKB-EC"/>
</dbReference>
<proteinExistence type="predicted"/>
<dbReference type="Gene3D" id="3.40.710.10">
    <property type="entry name" value="DD-peptidase/beta-lactamase superfamily"/>
    <property type="match status" value="1"/>
</dbReference>
<dbReference type="InterPro" id="IPR001466">
    <property type="entry name" value="Beta-lactam-related"/>
</dbReference>
<accession>A0A108UBM2</accession>
<dbReference type="EC" id="3.5.2.6" evidence="3"/>
<sequence>MRSIRFHAAHPRAPRSLRGFAPRRLSWLALALLATTSLATAAADTASATSSVLTTTTTAPAAIAWEHRLRPTVIQAGDAQPAWSLSERMSHYRVPGVAVAILRDGKVVSSRGYGVRDSVSREPVDAQTLFSTGSVSKVVTAATTLRLNAAGKLDLYRNVNDYLKQWRVPTDPKWPDARVTLRMLMSHTGGFNVHGFPDLQPGEPLPSLLQTLNGQPPSKTEAVRLIHAPGAQQDYSGGGVTIEQAVIEAVEARGLDAVARREVFEPLRMRRSGFIAELPATTANVAKAHDEKGQPTALPRGWESFPELGASGLWTNADDLAGFVAALLGSYRGSSDFLPRALATAMMTEVAPGNFGLGPRLNGAGRGRVFHHGGANDHYYAWIEGHLDSGDGLVVLTNGAEGDRLITEIRNAVTDAAHWPLNQPVRSVALATSAVASADYRGRYRLDPRQPMDLRGVLADMFDVESLAIGGDDTGAITLQAAGSKRVHPLLPLTPNRYVAPEVSVPATTLQVEFHRGADGHVHALTVLCGESRAHYLRE</sequence>
<reference evidence="3 4" key="1">
    <citation type="journal article" date="2014" name="Genome Announc.">
        <title>Draft Genome Sequence of Lysobacter capsici AZ78, a Bacterium Antagonistic to Plant-Pathogenic Oomycetes.</title>
        <authorList>
            <person name="Puopolo G."/>
            <person name="Sonego P."/>
            <person name="Engelen K."/>
            <person name="Pertot I."/>
        </authorList>
    </citation>
    <scope>NUCLEOTIDE SEQUENCE [LARGE SCALE GENOMIC DNA]</scope>
    <source>
        <strain evidence="3 4">AZ78</strain>
    </source>
</reference>
<comment type="caution">
    <text evidence="3">The sequence shown here is derived from an EMBL/GenBank/DDBJ whole genome shotgun (WGS) entry which is preliminary data.</text>
</comment>
<dbReference type="PANTHER" id="PTHR46825">
    <property type="entry name" value="D-ALANYL-D-ALANINE-CARBOXYPEPTIDASE/ENDOPEPTIDASE AMPH"/>
    <property type="match status" value="1"/>
</dbReference>
<evidence type="ECO:0000313" key="3">
    <source>
        <dbReference type="EMBL" id="KWS06077.1"/>
    </source>
</evidence>
<keyword evidence="3" id="KW-0378">Hydrolase</keyword>
<evidence type="ECO:0000259" key="2">
    <source>
        <dbReference type="Pfam" id="PF00144"/>
    </source>
</evidence>
<protein>
    <submittedName>
        <fullName evidence="3">Beta-lactamase</fullName>
        <ecNumber evidence="3">3.5.2.6</ecNumber>
    </submittedName>
</protein>
<feature type="domain" description="Beta-lactamase-related" evidence="2">
    <location>
        <begin position="86"/>
        <end position="403"/>
    </location>
</feature>
<keyword evidence="4" id="KW-1185">Reference proteome</keyword>
<dbReference type="EMBL" id="JAJA02000001">
    <property type="protein sequence ID" value="KWS06077.1"/>
    <property type="molecule type" value="Genomic_DNA"/>
</dbReference>
<dbReference type="InterPro" id="IPR050491">
    <property type="entry name" value="AmpC-like"/>
</dbReference>